<dbReference type="SUPFAM" id="SSF47384">
    <property type="entry name" value="Homodimeric domain of signal transducing histidine kinase"/>
    <property type="match status" value="1"/>
</dbReference>
<keyword evidence="3" id="KW-0597">Phosphoprotein</keyword>
<evidence type="ECO:0000313" key="11">
    <source>
        <dbReference type="Proteomes" id="UP001597237"/>
    </source>
</evidence>
<evidence type="ECO:0000256" key="1">
    <source>
        <dbReference type="ARBA" id="ARBA00000085"/>
    </source>
</evidence>
<feature type="domain" description="Histidine kinase" evidence="9">
    <location>
        <begin position="191"/>
        <end position="404"/>
    </location>
</feature>
<dbReference type="Pfam" id="PF00512">
    <property type="entry name" value="HisKA"/>
    <property type="match status" value="1"/>
</dbReference>
<dbReference type="PANTHER" id="PTHR43065">
    <property type="entry name" value="SENSOR HISTIDINE KINASE"/>
    <property type="match status" value="1"/>
</dbReference>
<evidence type="ECO:0000256" key="6">
    <source>
        <dbReference type="ARBA" id="ARBA00022777"/>
    </source>
</evidence>
<dbReference type="Pfam" id="PF02518">
    <property type="entry name" value="HATPase_c"/>
    <property type="match status" value="1"/>
</dbReference>
<comment type="catalytic activity">
    <reaction evidence="1">
        <text>ATP + protein L-histidine = ADP + protein N-phospho-L-histidine.</text>
        <dbReference type="EC" id="2.7.13.3"/>
    </reaction>
</comment>
<keyword evidence="11" id="KW-1185">Reference proteome</keyword>
<reference evidence="11" key="1">
    <citation type="journal article" date="2019" name="Int. J. Syst. Evol. Microbiol.">
        <title>The Global Catalogue of Microorganisms (GCM) 10K type strain sequencing project: providing services to taxonomists for standard genome sequencing and annotation.</title>
        <authorList>
            <consortium name="The Broad Institute Genomics Platform"/>
            <consortium name="The Broad Institute Genome Sequencing Center for Infectious Disease"/>
            <person name="Wu L."/>
            <person name="Ma J."/>
        </authorList>
    </citation>
    <scope>NUCLEOTIDE SEQUENCE [LARGE SCALE GENOMIC DNA]</scope>
    <source>
        <strain evidence="11">DFY28</strain>
    </source>
</reference>
<dbReference type="InterPro" id="IPR035965">
    <property type="entry name" value="PAS-like_dom_sf"/>
</dbReference>
<evidence type="ECO:0000256" key="3">
    <source>
        <dbReference type="ARBA" id="ARBA00022553"/>
    </source>
</evidence>
<dbReference type="SUPFAM" id="SSF55874">
    <property type="entry name" value="ATPase domain of HSP90 chaperone/DNA topoisomerase II/histidine kinase"/>
    <property type="match status" value="1"/>
</dbReference>
<keyword evidence="8" id="KW-0902">Two-component regulatory system</keyword>
<dbReference type="SMART" id="SM00388">
    <property type="entry name" value="HisKA"/>
    <property type="match status" value="1"/>
</dbReference>
<evidence type="ECO:0000313" key="10">
    <source>
        <dbReference type="EMBL" id="MFD1783517.1"/>
    </source>
</evidence>
<evidence type="ECO:0000256" key="4">
    <source>
        <dbReference type="ARBA" id="ARBA00022679"/>
    </source>
</evidence>
<dbReference type="InterPro" id="IPR003661">
    <property type="entry name" value="HisK_dim/P_dom"/>
</dbReference>
<dbReference type="Gene3D" id="3.30.450.20">
    <property type="entry name" value="PAS domain"/>
    <property type="match status" value="1"/>
</dbReference>
<sequence length="414" mass="44393">MSGAGAEEALRRSEHRYHNLFQAMAASFWELDFFPVGDMLRALRKQGVADYAGYFAQNPGFVREMMRATRVVDVNDQTVSLFGRGEKAELLGSVEPFWPEASSPVYAAAVIHAVTGKPNYATETRLRTIDGHEFDALFTACFPPETMNKGTLLIGVIDISARKQAEAMLAKVQAEFAHAARVSMLGELTASIAHEVNQPLAAIATNAAAGLRWLSREEPELDEARALLGRIKADAARAAQVIDRVRSMAGGRTPQQAPVQLNEVLEEALVFLRHEIEAHAVRLSLALDPAAPVVMGDRTQLQQVAVNLIVNAVQAMEQADPVARELTIRTRPTDAGVQVQVQDAGRGLADPARVFDSFFTTKTSGMGMGLTICRSILAAHGGTIGAANGPAGGAVFTFEVPSASPSGEPTHTKV</sequence>
<dbReference type="RefSeq" id="WP_377283287.1">
    <property type="nucleotide sequence ID" value="NZ_JBHRSI010000008.1"/>
</dbReference>
<keyword evidence="4" id="KW-0808">Transferase</keyword>
<dbReference type="SUPFAM" id="SSF55785">
    <property type="entry name" value="PYP-like sensor domain (PAS domain)"/>
    <property type="match status" value="1"/>
</dbReference>
<dbReference type="InterPro" id="IPR036890">
    <property type="entry name" value="HATPase_C_sf"/>
</dbReference>
<organism evidence="10 11">
    <name type="scientific">Phenylobacterium terrae</name>
    <dbReference type="NCBI Taxonomy" id="2665495"/>
    <lineage>
        <taxon>Bacteria</taxon>
        <taxon>Pseudomonadati</taxon>
        <taxon>Pseudomonadota</taxon>
        <taxon>Alphaproteobacteria</taxon>
        <taxon>Caulobacterales</taxon>
        <taxon>Caulobacteraceae</taxon>
        <taxon>Phenylobacterium</taxon>
    </lineage>
</organism>
<keyword evidence="5" id="KW-0547">Nucleotide-binding</keyword>
<dbReference type="InterPro" id="IPR004358">
    <property type="entry name" value="Sig_transdc_His_kin-like_C"/>
</dbReference>
<dbReference type="PRINTS" id="PR00344">
    <property type="entry name" value="BCTRLSENSOR"/>
</dbReference>
<protein>
    <recommendedName>
        <fullName evidence="2">histidine kinase</fullName>
        <ecNumber evidence="2">2.7.13.3</ecNumber>
    </recommendedName>
</protein>
<accession>A0ABW4N108</accession>
<gene>
    <name evidence="10" type="ORF">ACFSC0_08950</name>
</gene>
<evidence type="ECO:0000259" key="9">
    <source>
        <dbReference type="PROSITE" id="PS50109"/>
    </source>
</evidence>
<evidence type="ECO:0000256" key="5">
    <source>
        <dbReference type="ARBA" id="ARBA00022741"/>
    </source>
</evidence>
<dbReference type="Proteomes" id="UP001597237">
    <property type="component" value="Unassembled WGS sequence"/>
</dbReference>
<proteinExistence type="predicted"/>
<dbReference type="PANTHER" id="PTHR43065:SF10">
    <property type="entry name" value="PEROXIDE STRESS-ACTIVATED HISTIDINE KINASE MAK3"/>
    <property type="match status" value="1"/>
</dbReference>
<dbReference type="Gene3D" id="3.30.565.10">
    <property type="entry name" value="Histidine kinase-like ATPase, C-terminal domain"/>
    <property type="match status" value="1"/>
</dbReference>
<dbReference type="InterPro" id="IPR036097">
    <property type="entry name" value="HisK_dim/P_sf"/>
</dbReference>
<evidence type="ECO:0000256" key="7">
    <source>
        <dbReference type="ARBA" id="ARBA00022840"/>
    </source>
</evidence>
<dbReference type="EC" id="2.7.13.3" evidence="2"/>
<dbReference type="PROSITE" id="PS50109">
    <property type="entry name" value="HIS_KIN"/>
    <property type="match status" value="1"/>
</dbReference>
<comment type="caution">
    <text evidence="10">The sequence shown here is derived from an EMBL/GenBank/DDBJ whole genome shotgun (WGS) entry which is preliminary data.</text>
</comment>
<evidence type="ECO:0000256" key="8">
    <source>
        <dbReference type="ARBA" id="ARBA00023012"/>
    </source>
</evidence>
<dbReference type="InterPro" id="IPR005467">
    <property type="entry name" value="His_kinase_dom"/>
</dbReference>
<dbReference type="EMBL" id="JBHUEY010000001">
    <property type="protein sequence ID" value="MFD1783517.1"/>
    <property type="molecule type" value="Genomic_DNA"/>
</dbReference>
<dbReference type="CDD" id="cd00082">
    <property type="entry name" value="HisKA"/>
    <property type="match status" value="1"/>
</dbReference>
<dbReference type="Gene3D" id="1.10.287.130">
    <property type="match status" value="1"/>
</dbReference>
<dbReference type="SMART" id="SM00387">
    <property type="entry name" value="HATPase_c"/>
    <property type="match status" value="1"/>
</dbReference>
<dbReference type="InterPro" id="IPR003594">
    <property type="entry name" value="HATPase_dom"/>
</dbReference>
<keyword evidence="7 10" id="KW-0067">ATP-binding</keyword>
<name>A0ABW4N108_9CAUL</name>
<evidence type="ECO:0000256" key="2">
    <source>
        <dbReference type="ARBA" id="ARBA00012438"/>
    </source>
</evidence>
<keyword evidence="6" id="KW-0418">Kinase</keyword>
<dbReference type="GO" id="GO:0005524">
    <property type="term" value="F:ATP binding"/>
    <property type="evidence" value="ECO:0007669"/>
    <property type="project" value="UniProtKB-KW"/>
</dbReference>